<dbReference type="InterPro" id="IPR003560">
    <property type="entry name" value="DHB_DH"/>
</dbReference>
<evidence type="ECO:0000256" key="5">
    <source>
        <dbReference type="ARBA" id="ARBA00052874"/>
    </source>
</evidence>
<gene>
    <name evidence="9" type="primary">dhbA</name>
    <name evidence="9" type="ORF">D8779_18580</name>
</gene>
<evidence type="ECO:0000313" key="10">
    <source>
        <dbReference type="Proteomes" id="UP000307541"/>
    </source>
</evidence>
<protein>
    <recommendedName>
        <fullName evidence="7 8">2,3-dihydro-2,3-dihydroxybenzoate dehydrogenase</fullName>
        <ecNumber evidence="6 8">1.3.1.28</ecNumber>
    </recommendedName>
</protein>
<dbReference type="PANTHER" id="PTHR24321:SF13">
    <property type="entry name" value="2,3-DIHYDRO-2,3-DIHYDROXYBENZOATE DEHYDROGENASE"/>
    <property type="match status" value="1"/>
</dbReference>
<comment type="pathway">
    <text evidence="1">Siderophore biosynthesis.</text>
</comment>
<dbReference type="Gene3D" id="3.40.50.720">
    <property type="entry name" value="NAD(P)-binding Rossmann-like Domain"/>
    <property type="match status" value="1"/>
</dbReference>
<dbReference type="InterPro" id="IPR036291">
    <property type="entry name" value="NAD(P)-bd_dom_sf"/>
</dbReference>
<dbReference type="NCBIfam" id="TIGR04316">
    <property type="entry name" value="dhbA_paeA"/>
    <property type="match status" value="1"/>
</dbReference>
<sequence>MQMNRQMDFSGQTIWVTGAGQGIGRSVAEGFAQLGGQVIGFDLNFPEQDYSFTRYVLDIGDAQAVQQACHELLGAHGVIDVLASVAGVLRLAPIEELALEDWDVCLRVNVSGPFYLLRQLMPRFKAWRRGTVVAVSSNAAHVPRMQMAAYSASKSALSSLIRTAGLELASHGVRCNLVSPGSTDTPMQRGMWHSSDAPARTIAGFPEQFKLGIPLQKIATPDEVANVVLFLASNLASHITLQDIVVDGGASLTD</sequence>
<comment type="similarity">
    <text evidence="2">Belongs to the short-chain dehydrogenases/reductases (SDR) family.</text>
</comment>
<evidence type="ECO:0000256" key="2">
    <source>
        <dbReference type="ARBA" id="ARBA00006484"/>
    </source>
</evidence>
<dbReference type="PROSITE" id="PS00061">
    <property type="entry name" value="ADH_SHORT"/>
    <property type="match status" value="1"/>
</dbReference>
<dbReference type="EC" id="1.3.1.28" evidence="6 8"/>
<comment type="caution">
    <text evidence="9">The sequence shown here is derived from an EMBL/GenBank/DDBJ whole genome shotgun (WGS) entry which is preliminary data.</text>
</comment>
<dbReference type="Pfam" id="PF13561">
    <property type="entry name" value="adh_short_C2"/>
    <property type="match status" value="1"/>
</dbReference>
<name>A0A4T1ZTV0_9PSED</name>
<dbReference type="OrthoDB" id="9803333at2"/>
<dbReference type="PANTHER" id="PTHR24321">
    <property type="entry name" value="DEHYDROGENASES, SHORT CHAIN"/>
    <property type="match status" value="1"/>
</dbReference>
<dbReference type="PRINTS" id="PR01397">
    <property type="entry name" value="DHBDHDRGNASE"/>
</dbReference>
<dbReference type="SUPFAM" id="SSF51735">
    <property type="entry name" value="NAD(P)-binding Rossmann-fold domains"/>
    <property type="match status" value="1"/>
</dbReference>
<comment type="catalytic activity">
    <reaction evidence="5">
        <text>(2S,3S)-2,3-dihydroxy-2,3-dihydrobenzoate + NAD(+) = 2,3-dihydroxybenzoate + NADH + H(+)</text>
        <dbReference type="Rhea" id="RHEA:23824"/>
        <dbReference type="ChEBI" id="CHEBI:15378"/>
        <dbReference type="ChEBI" id="CHEBI:36654"/>
        <dbReference type="ChEBI" id="CHEBI:57540"/>
        <dbReference type="ChEBI" id="CHEBI:57945"/>
        <dbReference type="ChEBI" id="CHEBI:58764"/>
        <dbReference type="EC" id="1.3.1.28"/>
    </reaction>
</comment>
<accession>A0A4T1ZTV0</accession>
<dbReference type="InterPro" id="IPR002347">
    <property type="entry name" value="SDR_fam"/>
</dbReference>
<dbReference type="GO" id="GO:0019290">
    <property type="term" value="P:siderophore biosynthetic process"/>
    <property type="evidence" value="ECO:0007669"/>
    <property type="project" value="InterPro"/>
</dbReference>
<dbReference type="InterPro" id="IPR020904">
    <property type="entry name" value="Sc_DH/Rdtase_CS"/>
</dbReference>
<keyword evidence="3 9" id="KW-0560">Oxidoreductase</keyword>
<dbReference type="AlphaFoldDB" id="A0A4T1ZTV0"/>
<evidence type="ECO:0000256" key="4">
    <source>
        <dbReference type="ARBA" id="ARBA00023027"/>
    </source>
</evidence>
<keyword evidence="10" id="KW-1185">Reference proteome</keyword>
<dbReference type="Proteomes" id="UP000307541">
    <property type="component" value="Unassembled WGS sequence"/>
</dbReference>
<reference evidence="9 10" key="1">
    <citation type="submission" date="2018-10" db="EMBL/GenBank/DDBJ databases">
        <title>Pseudomonas leptonychotis sp. nov., isolated from Weddell seals in Antarctica.</title>
        <authorList>
            <person name="Novakova D."/>
            <person name="Svec P."/>
            <person name="Kralova S."/>
            <person name="Kristofova L."/>
            <person name="Zeman M."/>
            <person name="Pantucek R."/>
            <person name="Maslanova I."/>
            <person name="Sedlacek I."/>
        </authorList>
    </citation>
    <scope>NUCLEOTIDE SEQUENCE [LARGE SCALE GENOMIC DNA]</scope>
    <source>
        <strain evidence="9 10">CCM 8849</strain>
    </source>
</reference>
<evidence type="ECO:0000256" key="3">
    <source>
        <dbReference type="ARBA" id="ARBA00023002"/>
    </source>
</evidence>
<proteinExistence type="inferred from homology"/>
<dbReference type="GO" id="GO:0008667">
    <property type="term" value="F:2,3-dihydro-2,3-dihydroxybenzoate dehydrogenase activity"/>
    <property type="evidence" value="ECO:0007669"/>
    <property type="project" value="UniProtKB-UniRule"/>
</dbReference>
<evidence type="ECO:0000256" key="7">
    <source>
        <dbReference type="ARBA" id="ARBA00067530"/>
    </source>
</evidence>
<evidence type="ECO:0000256" key="1">
    <source>
        <dbReference type="ARBA" id="ARBA00004924"/>
    </source>
</evidence>
<dbReference type="PRINTS" id="PR00080">
    <property type="entry name" value="SDRFAMILY"/>
</dbReference>
<organism evidence="9 10">
    <name type="scientific">Pseudomonas leptonychotis</name>
    <dbReference type="NCBI Taxonomy" id="2448482"/>
    <lineage>
        <taxon>Bacteria</taxon>
        <taxon>Pseudomonadati</taxon>
        <taxon>Pseudomonadota</taxon>
        <taxon>Gammaproteobacteria</taxon>
        <taxon>Pseudomonadales</taxon>
        <taxon>Pseudomonadaceae</taxon>
        <taxon>Pseudomonas</taxon>
    </lineage>
</organism>
<evidence type="ECO:0000256" key="8">
    <source>
        <dbReference type="NCBIfam" id="TIGR04316"/>
    </source>
</evidence>
<dbReference type="NCBIfam" id="NF006074">
    <property type="entry name" value="PRK08220.1"/>
    <property type="match status" value="1"/>
</dbReference>
<evidence type="ECO:0000256" key="6">
    <source>
        <dbReference type="ARBA" id="ARBA00066334"/>
    </source>
</evidence>
<evidence type="ECO:0000313" key="9">
    <source>
        <dbReference type="EMBL" id="TIH06839.1"/>
    </source>
</evidence>
<keyword evidence="4" id="KW-0520">NAD</keyword>
<dbReference type="FunFam" id="3.40.50.720:FF:000160">
    <property type="entry name" value="2,3-dihydro-2,3-dihydroxybenzoate dehydrogenase"/>
    <property type="match status" value="1"/>
</dbReference>
<dbReference type="EMBL" id="RFLV01000005">
    <property type="protein sequence ID" value="TIH06839.1"/>
    <property type="molecule type" value="Genomic_DNA"/>
</dbReference>